<dbReference type="EMBL" id="JAMFLX010000018">
    <property type="protein sequence ID" value="MCL6270924.1"/>
    <property type="molecule type" value="Genomic_DNA"/>
</dbReference>
<dbReference type="InterPro" id="IPR003439">
    <property type="entry name" value="ABC_transporter-like_ATP-bd"/>
</dbReference>
<dbReference type="PROSITE" id="PS50893">
    <property type="entry name" value="ABC_TRANSPORTER_2"/>
    <property type="match status" value="1"/>
</dbReference>
<keyword evidence="11" id="KW-1185">Reference proteome</keyword>
<dbReference type="InterPro" id="IPR003593">
    <property type="entry name" value="AAA+_ATPase"/>
</dbReference>
<keyword evidence="3" id="KW-0547">Nucleotide-binding</keyword>
<organism evidence="10 11">
    <name type="scientific">Parendozoicomonas callyspongiae</name>
    <dbReference type="NCBI Taxonomy" id="2942213"/>
    <lineage>
        <taxon>Bacteria</taxon>
        <taxon>Pseudomonadati</taxon>
        <taxon>Pseudomonadota</taxon>
        <taxon>Gammaproteobacteria</taxon>
        <taxon>Oceanospirillales</taxon>
        <taxon>Endozoicomonadaceae</taxon>
        <taxon>Parendozoicomonas</taxon>
    </lineage>
</organism>
<evidence type="ECO:0000256" key="2">
    <source>
        <dbReference type="ARBA" id="ARBA00022692"/>
    </source>
</evidence>
<evidence type="ECO:0000256" key="6">
    <source>
        <dbReference type="ARBA" id="ARBA00023136"/>
    </source>
</evidence>
<feature type="domain" description="ABC transporter" evidence="8">
    <location>
        <begin position="363"/>
        <end position="595"/>
    </location>
</feature>
<evidence type="ECO:0000313" key="11">
    <source>
        <dbReference type="Proteomes" id="UP001203338"/>
    </source>
</evidence>
<comment type="subcellular location">
    <subcellularLocation>
        <location evidence="1">Cell membrane</location>
        <topology evidence="1">Multi-pass membrane protein</topology>
    </subcellularLocation>
</comment>
<dbReference type="PROSITE" id="PS00211">
    <property type="entry name" value="ABC_TRANSPORTER_1"/>
    <property type="match status" value="1"/>
</dbReference>
<feature type="transmembrane region" description="Helical" evidence="7">
    <location>
        <begin position="80"/>
        <end position="102"/>
    </location>
</feature>
<reference evidence="10 11" key="1">
    <citation type="submission" date="2022-05" db="EMBL/GenBank/DDBJ databases">
        <authorList>
            <person name="Park J.-S."/>
        </authorList>
    </citation>
    <scope>NUCLEOTIDE SEQUENCE [LARGE SCALE GENOMIC DNA]</scope>
    <source>
        <strain evidence="10 11">2012CJ34-2</strain>
    </source>
</reference>
<evidence type="ECO:0000256" key="5">
    <source>
        <dbReference type="ARBA" id="ARBA00022989"/>
    </source>
</evidence>
<evidence type="ECO:0000256" key="1">
    <source>
        <dbReference type="ARBA" id="ARBA00004651"/>
    </source>
</evidence>
<dbReference type="InterPro" id="IPR027417">
    <property type="entry name" value="P-loop_NTPase"/>
</dbReference>
<dbReference type="InterPro" id="IPR017871">
    <property type="entry name" value="ABC_transporter-like_CS"/>
</dbReference>
<evidence type="ECO:0000256" key="4">
    <source>
        <dbReference type="ARBA" id="ARBA00022840"/>
    </source>
</evidence>
<feature type="transmembrane region" description="Helical" evidence="7">
    <location>
        <begin position="185"/>
        <end position="204"/>
    </location>
</feature>
<dbReference type="InterPro" id="IPR011527">
    <property type="entry name" value="ABC1_TM_dom"/>
</dbReference>
<keyword evidence="5 7" id="KW-1133">Transmembrane helix</keyword>
<dbReference type="Pfam" id="PF00005">
    <property type="entry name" value="ABC_tran"/>
    <property type="match status" value="1"/>
</dbReference>
<protein>
    <submittedName>
        <fullName evidence="10">ABC transporter ATP-binding protein/permease</fullName>
    </submittedName>
</protein>
<dbReference type="Pfam" id="PF00664">
    <property type="entry name" value="ABC_membrane"/>
    <property type="match status" value="1"/>
</dbReference>
<feature type="transmembrane region" description="Helical" evidence="7">
    <location>
        <begin position="299"/>
        <end position="316"/>
    </location>
</feature>
<keyword evidence="4 10" id="KW-0067">ATP-binding</keyword>
<comment type="caution">
    <text evidence="10">The sequence shown here is derived from an EMBL/GenBank/DDBJ whole genome shotgun (WGS) entry which is preliminary data.</text>
</comment>
<dbReference type="SMART" id="SM00382">
    <property type="entry name" value="AAA"/>
    <property type="match status" value="1"/>
</dbReference>
<dbReference type="CDD" id="cd07346">
    <property type="entry name" value="ABC_6TM_exporters"/>
    <property type="match status" value="1"/>
</dbReference>
<evidence type="ECO:0000256" key="7">
    <source>
        <dbReference type="SAM" id="Phobius"/>
    </source>
</evidence>
<evidence type="ECO:0000259" key="9">
    <source>
        <dbReference type="PROSITE" id="PS50929"/>
    </source>
</evidence>
<dbReference type="SUPFAM" id="SSF52540">
    <property type="entry name" value="P-loop containing nucleoside triphosphate hydrolases"/>
    <property type="match status" value="1"/>
</dbReference>
<feature type="transmembrane region" description="Helical" evidence="7">
    <location>
        <begin position="155"/>
        <end position="179"/>
    </location>
</feature>
<evidence type="ECO:0000313" key="10">
    <source>
        <dbReference type="EMBL" id="MCL6270924.1"/>
    </source>
</evidence>
<dbReference type="PANTHER" id="PTHR24221">
    <property type="entry name" value="ATP-BINDING CASSETTE SUB-FAMILY B"/>
    <property type="match status" value="1"/>
</dbReference>
<feature type="domain" description="ABC transmembrane type-1" evidence="9">
    <location>
        <begin position="32"/>
        <end position="328"/>
    </location>
</feature>
<dbReference type="PROSITE" id="PS50929">
    <property type="entry name" value="ABC_TM1F"/>
    <property type="match status" value="1"/>
</dbReference>
<keyword evidence="2 7" id="KW-0812">Transmembrane</keyword>
<dbReference type="InterPro" id="IPR036640">
    <property type="entry name" value="ABC1_TM_sf"/>
</dbReference>
<dbReference type="Gene3D" id="3.40.50.300">
    <property type="entry name" value="P-loop containing nucleotide triphosphate hydrolases"/>
    <property type="match status" value="1"/>
</dbReference>
<name>A0ABT0PHS4_9GAMM</name>
<evidence type="ECO:0000256" key="3">
    <source>
        <dbReference type="ARBA" id="ARBA00022741"/>
    </source>
</evidence>
<dbReference type="GO" id="GO:0005524">
    <property type="term" value="F:ATP binding"/>
    <property type="evidence" value="ECO:0007669"/>
    <property type="project" value="UniProtKB-KW"/>
</dbReference>
<keyword evidence="6 7" id="KW-0472">Membrane</keyword>
<accession>A0ABT0PHS4</accession>
<dbReference type="RefSeq" id="WP_249700233.1">
    <property type="nucleotide sequence ID" value="NZ_JAMFLX010000018.1"/>
</dbReference>
<dbReference type="Proteomes" id="UP001203338">
    <property type="component" value="Unassembled WGS sequence"/>
</dbReference>
<feature type="transmembrane region" description="Helical" evidence="7">
    <location>
        <begin position="27"/>
        <end position="48"/>
    </location>
</feature>
<dbReference type="PANTHER" id="PTHR24221:SF233">
    <property type="entry name" value="ATP-BINDING_PERMEASE FUSION ABC TRANSPORTER-RELATED"/>
    <property type="match status" value="1"/>
</dbReference>
<evidence type="ECO:0000259" key="8">
    <source>
        <dbReference type="PROSITE" id="PS50893"/>
    </source>
</evidence>
<sequence length="603" mass="66853">MSDSSPPVQVFSWRRIRHTILGFRKELVTANIVAVLATLTSVPTPLLLPLLVDEVLLGQPGVIVNTLSSFLPENLHMPQMYVGVVLVVTLLLRALTLFFNIWQTRQFTIISKNIVYKIRQSLLKKLGRVSMTEYEILGSGSVASRFVTDLNTIDVFIASTVSRLLVASLTLIGTAVVLLWLHWQLALLILILNPVVIYLTSNLGKRIKELKKYENRAFDIFQEALTETLDGILQIRAANREKHYLARLLDKARNVRDAGSDFAWRNDAATRSSFMLFVVCVDLFRAAAMLTVVFSDLTIGQMFAVFGYLWFMMTPVNELVSMQYGLYAANAALGRINGLLQLGEEAQYSLKQDPFYRHGTVGLDINDVHFSYGDKSVLNGVSLSIAPGEKVALVGASGGGKSTLVKVLLGLYPLLQGRISIGGVELSGAGIDNIREHIAIVLQHPALFNTTVRENLTLGREVGDDELWQALKVAQLKERIQELELGLDSLVGNQGIRLSGGQRQRLAIARMIVSNPKVVILDEATSALDAETELRLHQALADFLSRRTTLIIAHRLSAIKQADRVYVFENGVVCEEGGHQQLLQQNGLYARLYGNIQEQRHTA</sequence>
<dbReference type="InterPro" id="IPR039421">
    <property type="entry name" value="Type_1_exporter"/>
</dbReference>
<gene>
    <name evidence="10" type="ORF">M3P05_13420</name>
</gene>
<dbReference type="SUPFAM" id="SSF90123">
    <property type="entry name" value="ABC transporter transmembrane region"/>
    <property type="match status" value="1"/>
</dbReference>
<proteinExistence type="predicted"/>
<dbReference type="Gene3D" id="1.20.1560.10">
    <property type="entry name" value="ABC transporter type 1, transmembrane domain"/>
    <property type="match status" value="1"/>
</dbReference>